<keyword evidence="2" id="KW-1185">Reference proteome</keyword>
<dbReference type="Proteomes" id="UP001501000">
    <property type="component" value="Unassembled WGS sequence"/>
</dbReference>
<comment type="caution">
    <text evidence="1">The sequence shown here is derived from an EMBL/GenBank/DDBJ whole genome shotgun (WGS) entry which is preliminary data.</text>
</comment>
<organism evidence="1 2">
    <name type="scientific">Streptomyces gulbargensis</name>
    <dbReference type="NCBI Taxonomy" id="364901"/>
    <lineage>
        <taxon>Bacteria</taxon>
        <taxon>Bacillati</taxon>
        <taxon>Actinomycetota</taxon>
        <taxon>Actinomycetes</taxon>
        <taxon>Kitasatosporales</taxon>
        <taxon>Streptomycetaceae</taxon>
        <taxon>Streptomyces</taxon>
    </lineage>
</organism>
<protein>
    <submittedName>
        <fullName evidence="1">Uncharacterized protein</fullName>
    </submittedName>
</protein>
<dbReference type="EMBL" id="BAABAJ010000007">
    <property type="protein sequence ID" value="GAA3918111.1"/>
    <property type="molecule type" value="Genomic_DNA"/>
</dbReference>
<name>A0ABP7MA06_9ACTN</name>
<evidence type="ECO:0000313" key="2">
    <source>
        <dbReference type="Proteomes" id="UP001501000"/>
    </source>
</evidence>
<reference evidence="2" key="1">
    <citation type="journal article" date="2019" name="Int. J. Syst. Evol. Microbiol.">
        <title>The Global Catalogue of Microorganisms (GCM) 10K type strain sequencing project: providing services to taxonomists for standard genome sequencing and annotation.</title>
        <authorList>
            <consortium name="The Broad Institute Genomics Platform"/>
            <consortium name="The Broad Institute Genome Sequencing Center for Infectious Disease"/>
            <person name="Wu L."/>
            <person name="Ma J."/>
        </authorList>
    </citation>
    <scope>NUCLEOTIDE SEQUENCE [LARGE SCALE GENOMIC DNA]</scope>
    <source>
        <strain evidence="2">JCM 16956</strain>
    </source>
</reference>
<proteinExistence type="predicted"/>
<gene>
    <name evidence="1" type="ORF">GCM10022244_29240</name>
</gene>
<sequence>MGPSRHRDGPTAMLGRSTDAEEVTMARRRETYTDHYEGDFGLSALTAAVCAAAPVDVPAALRLAAGAANLCAGEGAVELGADVRILLDSAVPEEALRAVWLAATGGRFDPAGHGMTTRAWLGRLAELYPARERTPAPRHAYGYAPTRPDVDEARLREDVVAEIRASAAEAPALTAPPLSGVPAALEAIAEEADADLALRLYLRVLKAWHIPVDKAQFDRLMVLDERLAYPGPLVYDGLDVRWPPLDPARRDAEGDFGLSALAARFASPWHTRTAEGVVREAAAADETAQTPGSAAVLLLQDAVRLLDSPLPTGTIARVWAAASERGYDAEREGTDARDWLRTIAEVCRTRLAEVAPAYVPGHSPARTELAGAVLEVLRAVAPELADRTVSPHASPLTGTDAAEAVAAVVTEADPDLGFRLLLRLLDVLAVPLTEERYARCRALGERFGHGPWLVSEAVERLVRNE</sequence>
<accession>A0ABP7MA06</accession>
<evidence type="ECO:0000313" key="1">
    <source>
        <dbReference type="EMBL" id="GAA3918111.1"/>
    </source>
</evidence>